<sequence length="207" mass="21943">MTYEQFTPDNAAVLLVDHQTGLCNGIQDQSLTEFNSAVTALAKLAKTFALPTVVTTSAADGPNGPVLPIITELLPEAPVIHRPGEINAWDNREFVAAVEKTGRKKLIIAGVSTEVCLAFVAMSAVKAGYDAYAVIDASGTWSKLVQEVAIARMAQAGVVPVTWVAVAAELQADWRNPVSKQMEGVMGAHLPFHANVVATFEAASKRS</sequence>
<organism evidence="2 3">
    <name type="scientific">Cupriavidus plantarum</name>
    <dbReference type="NCBI Taxonomy" id="942865"/>
    <lineage>
        <taxon>Bacteria</taxon>
        <taxon>Pseudomonadati</taxon>
        <taxon>Pseudomonadota</taxon>
        <taxon>Betaproteobacteria</taxon>
        <taxon>Burkholderiales</taxon>
        <taxon>Burkholderiaceae</taxon>
        <taxon>Cupriavidus</taxon>
    </lineage>
</organism>
<gene>
    <name evidence="2" type="ORF">C7419_1011238</name>
</gene>
<reference evidence="2 3" key="1">
    <citation type="submission" date="2018-05" db="EMBL/GenBank/DDBJ databases">
        <title>Genomic Encyclopedia of Type Strains, Phase IV (KMG-V): Genome sequencing to study the core and pangenomes of soil and plant-associated prokaryotes.</title>
        <authorList>
            <person name="Whitman W."/>
        </authorList>
    </citation>
    <scope>NUCLEOTIDE SEQUENCE [LARGE SCALE GENOMIC DNA]</scope>
    <source>
        <strain evidence="2 3">SLV-132</strain>
    </source>
</reference>
<dbReference type="InterPro" id="IPR053152">
    <property type="entry name" value="Hydrolase_YcaC-like"/>
</dbReference>
<proteinExistence type="predicted"/>
<dbReference type="RefSeq" id="WP_109581088.1">
    <property type="nucleotide sequence ID" value="NZ_QGGT01000001.1"/>
</dbReference>
<dbReference type="EMBL" id="QGGT01000001">
    <property type="protein sequence ID" value="PWK37356.1"/>
    <property type="molecule type" value="Genomic_DNA"/>
</dbReference>
<dbReference type="AlphaFoldDB" id="A0A316EYP5"/>
<accession>A0A316EYP5</accession>
<dbReference type="Proteomes" id="UP000245754">
    <property type="component" value="Unassembled WGS sequence"/>
</dbReference>
<dbReference type="Pfam" id="PF00857">
    <property type="entry name" value="Isochorismatase"/>
    <property type="match status" value="1"/>
</dbReference>
<comment type="caution">
    <text evidence="2">The sequence shown here is derived from an EMBL/GenBank/DDBJ whole genome shotgun (WGS) entry which is preliminary data.</text>
</comment>
<evidence type="ECO:0000313" key="3">
    <source>
        <dbReference type="Proteomes" id="UP000245754"/>
    </source>
</evidence>
<name>A0A316EYP5_9BURK</name>
<dbReference type="PANTHER" id="PTHR43559:SF3">
    <property type="entry name" value="HYDROLASE YCAC-RELATED"/>
    <property type="match status" value="1"/>
</dbReference>
<dbReference type="SUPFAM" id="SSF52499">
    <property type="entry name" value="Isochorismatase-like hydrolases"/>
    <property type="match status" value="1"/>
</dbReference>
<evidence type="ECO:0000259" key="1">
    <source>
        <dbReference type="Pfam" id="PF00857"/>
    </source>
</evidence>
<feature type="domain" description="Isochorismatase-like" evidence="1">
    <location>
        <begin position="12"/>
        <end position="163"/>
    </location>
</feature>
<dbReference type="InterPro" id="IPR000868">
    <property type="entry name" value="Isochorismatase-like_dom"/>
</dbReference>
<dbReference type="PANTHER" id="PTHR43559">
    <property type="entry name" value="HYDROLASE YCAC-RELATED"/>
    <property type="match status" value="1"/>
</dbReference>
<keyword evidence="3" id="KW-1185">Reference proteome</keyword>
<protein>
    <submittedName>
        <fullName evidence="2">Nicotinamidase-related amidase</fullName>
    </submittedName>
</protein>
<dbReference type="InterPro" id="IPR036380">
    <property type="entry name" value="Isochorismatase-like_sf"/>
</dbReference>
<evidence type="ECO:0000313" key="2">
    <source>
        <dbReference type="EMBL" id="PWK37356.1"/>
    </source>
</evidence>
<dbReference type="Gene3D" id="3.40.50.850">
    <property type="entry name" value="Isochorismatase-like"/>
    <property type="match status" value="1"/>
</dbReference>